<protein>
    <submittedName>
        <fullName evidence="1">Uncharacterized protein</fullName>
    </submittedName>
</protein>
<dbReference type="Proteomes" id="UP000555103">
    <property type="component" value="Unassembled WGS sequence"/>
</dbReference>
<evidence type="ECO:0000313" key="2">
    <source>
        <dbReference type="Proteomes" id="UP000555103"/>
    </source>
</evidence>
<reference evidence="1 2" key="1">
    <citation type="submission" date="2020-08" db="EMBL/GenBank/DDBJ databases">
        <title>Genomic Encyclopedia of Type Strains, Phase IV (KMG-IV): sequencing the most valuable type-strain genomes for metagenomic binning, comparative biology and taxonomic classification.</title>
        <authorList>
            <person name="Goeker M."/>
        </authorList>
    </citation>
    <scope>NUCLEOTIDE SEQUENCE [LARGE SCALE GENOMIC DNA]</scope>
    <source>
        <strain evidence="1 2">DSM 104969</strain>
    </source>
</reference>
<name>A0A840CSS4_9BACT</name>
<evidence type="ECO:0000313" key="1">
    <source>
        <dbReference type="EMBL" id="MBB4035592.1"/>
    </source>
</evidence>
<dbReference type="AlphaFoldDB" id="A0A840CSS4"/>
<accession>A0A840CSS4</accession>
<sequence>MKVAIFVKDEKISSISPDAFYVLVFTLNEDIIIGLEIENFYNNNIGYISVWLLNRKVNVVFMESAEDGIRYYFSQMNIEVRSFDDLKKNHIFRAFLM</sequence>
<keyword evidence="2" id="KW-1185">Reference proteome</keyword>
<gene>
    <name evidence="1" type="ORF">GGR21_001485</name>
</gene>
<organism evidence="1 2">
    <name type="scientific">Dysgonomonas hofstadii</name>
    <dbReference type="NCBI Taxonomy" id="637886"/>
    <lineage>
        <taxon>Bacteria</taxon>
        <taxon>Pseudomonadati</taxon>
        <taxon>Bacteroidota</taxon>
        <taxon>Bacteroidia</taxon>
        <taxon>Bacteroidales</taxon>
        <taxon>Dysgonomonadaceae</taxon>
        <taxon>Dysgonomonas</taxon>
    </lineage>
</organism>
<dbReference type="InterPro" id="IPR036105">
    <property type="entry name" value="DiNase_FeMo-co_biosyn_sf"/>
</dbReference>
<dbReference type="Gene3D" id="3.30.420.130">
    <property type="entry name" value="Dinitrogenase iron-molybdenum cofactor biosynthesis domain"/>
    <property type="match status" value="1"/>
</dbReference>
<comment type="caution">
    <text evidence="1">The sequence shown here is derived from an EMBL/GenBank/DDBJ whole genome shotgun (WGS) entry which is preliminary data.</text>
</comment>
<dbReference type="SUPFAM" id="SSF53146">
    <property type="entry name" value="Nitrogenase accessory factor-like"/>
    <property type="match status" value="1"/>
</dbReference>
<proteinExistence type="predicted"/>
<dbReference type="RefSeq" id="WP_183306521.1">
    <property type="nucleotide sequence ID" value="NZ_JACIEP010000004.1"/>
</dbReference>
<dbReference type="EMBL" id="JACIEP010000004">
    <property type="protein sequence ID" value="MBB4035592.1"/>
    <property type="molecule type" value="Genomic_DNA"/>
</dbReference>